<reference evidence="1" key="1">
    <citation type="journal article" date="2019" name="bioRxiv">
        <title>The Genome of the Zebra Mussel, Dreissena polymorpha: A Resource for Invasive Species Research.</title>
        <authorList>
            <person name="McCartney M.A."/>
            <person name="Auch B."/>
            <person name="Kono T."/>
            <person name="Mallez S."/>
            <person name="Zhang Y."/>
            <person name="Obille A."/>
            <person name="Becker A."/>
            <person name="Abrahante J.E."/>
            <person name="Garbe J."/>
            <person name="Badalamenti J.P."/>
            <person name="Herman A."/>
            <person name="Mangelson H."/>
            <person name="Liachko I."/>
            <person name="Sullivan S."/>
            <person name="Sone E.D."/>
            <person name="Koren S."/>
            <person name="Silverstein K.A.T."/>
            <person name="Beckman K.B."/>
            <person name="Gohl D.M."/>
        </authorList>
    </citation>
    <scope>NUCLEOTIDE SEQUENCE</scope>
    <source>
        <strain evidence="1">Duluth1</strain>
        <tissue evidence="1">Whole animal</tissue>
    </source>
</reference>
<keyword evidence="2" id="KW-1185">Reference proteome</keyword>
<gene>
    <name evidence="1" type="ORF">DPMN_179149</name>
</gene>
<dbReference type="Gene3D" id="3.90.550.10">
    <property type="entry name" value="Spore Coat Polysaccharide Biosynthesis Protein SpsA, Chain A"/>
    <property type="match status" value="1"/>
</dbReference>
<dbReference type="CDD" id="cd00761">
    <property type="entry name" value="Glyco_tranf_GTA_type"/>
    <property type="match status" value="1"/>
</dbReference>
<comment type="caution">
    <text evidence="1">The sequence shown here is derived from an EMBL/GenBank/DDBJ whole genome shotgun (WGS) entry which is preliminary data.</text>
</comment>
<proteinExistence type="predicted"/>
<protein>
    <submittedName>
        <fullName evidence="1">Uncharacterized protein</fullName>
    </submittedName>
</protein>
<evidence type="ECO:0000313" key="2">
    <source>
        <dbReference type="Proteomes" id="UP000828390"/>
    </source>
</evidence>
<name>A0A9D4EFI6_DREPO</name>
<organism evidence="1 2">
    <name type="scientific">Dreissena polymorpha</name>
    <name type="common">Zebra mussel</name>
    <name type="synonym">Mytilus polymorpha</name>
    <dbReference type="NCBI Taxonomy" id="45954"/>
    <lineage>
        <taxon>Eukaryota</taxon>
        <taxon>Metazoa</taxon>
        <taxon>Spiralia</taxon>
        <taxon>Lophotrochozoa</taxon>
        <taxon>Mollusca</taxon>
        <taxon>Bivalvia</taxon>
        <taxon>Autobranchia</taxon>
        <taxon>Heteroconchia</taxon>
        <taxon>Euheterodonta</taxon>
        <taxon>Imparidentia</taxon>
        <taxon>Neoheterodontei</taxon>
        <taxon>Myida</taxon>
        <taxon>Dreissenoidea</taxon>
        <taxon>Dreissenidae</taxon>
        <taxon>Dreissena</taxon>
    </lineage>
</organism>
<sequence length="334" mass="38909">MSVDPIVVRKKGRPFFGISHYKGTVKLLPYNASEKSTDLDAQGLPRQYDCRILVLVYNRAQSLLRLLESLNKAEYFGDNVKLEVWIDRSDSGYIDEATYEIAVGFRFLHGKYQVMCHENHVGIYGQWLSTWQPSVNSSEIAVFLEDDLTVSPFFYRYLKLVHKKYDKHPEVNGYALQGVSILHGYTKTPEMLKGPEDRKVFLYPVLGTWGFSPKKASWMRFLEWFSAINMDMNFQPYVPQNVATDWYRSFQREGLAGGMWSIWHIYFAWKNNEYTLYSNFEGHLGLTANWKEAGLHYKTKGGQPSNSLLTEWRPEYDSQPTFPKHFNILGQQKD</sequence>
<reference evidence="1" key="2">
    <citation type="submission" date="2020-11" db="EMBL/GenBank/DDBJ databases">
        <authorList>
            <person name="McCartney M.A."/>
            <person name="Auch B."/>
            <person name="Kono T."/>
            <person name="Mallez S."/>
            <person name="Becker A."/>
            <person name="Gohl D.M."/>
            <person name="Silverstein K.A.T."/>
            <person name="Koren S."/>
            <person name="Bechman K.B."/>
            <person name="Herman A."/>
            <person name="Abrahante J.E."/>
            <person name="Garbe J."/>
        </authorList>
    </citation>
    <scope>NUCLEOTIDE SEQUENCE</scope>
    <source>
        <strain evidence="1">Duluth1</strain>
        <tissue evidence="1">Whole animal</tissue>
    </source>
</reference>
<dbReference type="InterPro" id="IPR029044">
    <property type="entry name" value="Nucleotide-diphossugar_trans"/>
</dbReference>
<dbReference type="PANTHER" id="PTHR33604">
    <property type="entry name" value="OSJNBA0004B13.7 PROTEIN"/>
    <property type="match status" value="1"/>
</dbReference>
<evidence type="ECO:0000313" key="1">
    <source>
        <dbReference type="EMBL" id="KAH3777701.1"/>
    </source>
</evidence>
<dbReference type="AlphaFoldDB" id="A0A9D4EFI6"/>
<dbReference type="PANTHER" id="PTHR33604:SF3">
    <property type="entry name" value="OSJNBA0004B13.7 PROTEIN"/>
    <property type="match status" value="1"/>
</dbReference>
<dbReference type="SUPFAM" id="SSF53448">
    <property type="entry name" value="Nucleotide-diphospho-sugar transferases"/>
    <property type="match status" value="1"/>
</dbReference>
<dbReference type="EMBL" id="JAIWYP010000009">
    <property type="protein sequence ID" value="KAH3777701.1"/>
    <property type="molecule type" value="Genomic_DNA"/>
</dbReference>
<dbReference type="Proteomes" id="UP000828390">
    <property type="component" value="Unassembled WGS sequence"/>
</dbReference>
<accession>A0A9D4EFI6</accession>